<name>A0A7H1B9F5_9ACTN</name>
<gene>
    <name evidence="6" type="ORF">IAG42_18310</name>
</gene>
<comment type="similarity">
    <text evidence="1 4">Belongs to the aldehyde dehydrogenase family.</text>
</comment>
<dbReference type="InterPro" id="IPR016163">
    <property type="entry name" value="Ald_DH_C"/>
</dbReference>
<dbReference type="Proteomes" id="UP000516428">
    <property type="component" value="Chromosome"/>
</dbReference>
<keyword evidence="2 4" id="KW-0560">Oxidoreductase</keyword>
<dbReference type="PROSITE" id="PS00070">
    <property type="entry name" value="ALDEHYDE_DEHYDR_CYS"/>
    <property type="match status" value="1"/>
</dbReference>
<evidence type="ECO:0000313" key="7">
    <source>
        <dbReference type="Proteomes" id="UP000516428"/>
    </source>
</evidence>
<dbReference type="RefSeq" id="WP_188338055.1">
    <property type="nucleotide sequence ID" value="NZ_CP061281.1"/>
</dbReference>
<dbReference type="InterPro" id="IPR016161">
    <property type="entry name" value="Ald_DH/histidinol_DH"/>
</dbReference>
<dbReference type="Gene3D" id="3.40.605.10">
    <property type="entry name" value="Aldehyde Dehydrogenase, Chain A, domain 1"/>
    <property type="match status" value="1"/>
</dbReference>
<dbReference type="Pfam" id="PF00171">
    <property type="entry name" value="Aldedh"/>
    <property type="match status" value="1"/>
</dbReference>
<keyword evidence="7" id="KW-1185">Reference proteome</keyword>
<dbReference type="PROSITE" id="PS00687">
    <property type="entry name" value="ALDEHYDE_DEHYDR_GLU"/>
    <property type="match status" value="1"/>
</dbReference>
<evidence type="ECO:0000256" key="1">
    <source>
        <dbReference type="ARBA" id="ARBA00009986"/>
    </source>
</evidence>
<dbReference type="FunFam" id="3.40.605.10:FF:000007">
    <property type="entry name" value="NAD/NADP-dependent betaine aldehyde dehydrogenase"/>
    <property type="match status" value="1"/>
</dbReference>
<accession>A0A7H1B9F5</accession>
<evidence type="ECO:0000313" key="6">
    <source>
        <dbReference type="EMBL" id="QNS05360.1"/>
    </source>
</evidence>
<dbReference type="Gene3D" id="3.40.309.10">
    <property type="entry name" value="Aldehyde Dehydrogenase, Chain A, domain 2"/>
    <property type="match status" value="1"/>
</dbReference>
<evidence type="ECO:0000256" key="3">
    <source>
        <dbReference type="PROSITE-ProRule" id="PRU10007"/>
    </source>
</evidence>
<sequence length="494" mass="52333">MAVAPGDTRFEVAGHLTENHIGGRWVSAQSGQRRPDVNPADLSDVLGEFAESGGADVDLAVEEARRALDGWRGIGPVERAAFLTKALHLLDERTEEFAYAITREQGKLLKEALGEVRRAKSVLEFTTGQARRLGGVTVPAEEARTFAYTFRKPIGVVGLISPWNFPLAIPMWKVAPALLSGCTAILKPSPLTPLTSALLVDVFQRAGLPDGVLNLVQGDAAAGEALVANPAVAGISFTGSLPIGTAIHTGGAHRLLRTQLELGGKNAVIVCDDADLGKAVDAVVHGAFGQAGQRCSATSRAVVDVRVREEFLERLVARVASLRVGPGFDPASELCPVVDTARRDAALAAIAGAQRDGGKVVCGGGREERPGLPDGCYVQPTVIRDVPWDAELAQEEVFGPVLAVVDAEDFDDALRIANSVKYGMSGTVFTASQTRAFEALDRFEAGMLHVNRPGVGAYAHLPHVGDKASQYGPPECSPEVFDFYTAWHSACISY</sequence>
<dbReference type="GO" id="GO:0016620">
    <property type="term" value="F:oxidoreductase activity, acting on the aldehyde or oxo group of donors, NAD or NADP as acceptor"/>
    <property type="evidence" value="ECO:0007669"/>
    <property type="project" value="InterPro"/>
</dbReference>
<protein>
    <submittedName>
        <fullName evidence="6">Aldehyde dehydrogenase</fullName>
    </submittedName>
</protein>
<dbReference type="InterPro" id="IPR016160">
    <property type="entry name" value="Ald_DH_CS_CYS"/>
</dbReference>
<dbReference type="InterPro" id="IPR029510">
    <property type="entry name" value="Ald_DH_CS_GLU"/>
</dbReference>
<dbReference type="InterPro" id="IPR015590">
    <property type="entry name" value="Aldehyde_DH_dom"/>
</dbReference>
<dbReference type="AlphaFoldDB" id="A0A7H1B9F5"/>
<proteinExistence type="inferred from homology"/>
<dbReference type="PANTHER" id="PTHR11699">
    <property type="entry name" value="ALDEHYDE DEHYDROGENASE-RELATED"/>
    <property type="match status" value="1"/>
</dbReference>
<dbReference type="SUPFAM" id="SSF53720">
    <property type="entry name" value="ALDH-like"/>
    <property type="match status" value="1"/>
</dbReference>
<evidence type="ECO:0000256" key="2">
    <source>
        <dbReference type="ARBA" id="ARBA00023002"/>
    </source>
</evidence>
<evidence type="ECO:0000256" key="4">
    <source>
        <dbReference type="RuleBase" id="RU003345"/>
    </source>
</evidence>
<dbReference type="InterPro" id="IPR016162">
    <property type="entry name" value="Ald_DH_N"/>
</dbReference>
<dbReference type="KEGG" id="sxn:IAG42_18310"/>
<feature type="active site" evidence="3">
    <location>
        <position position="261"/>
    </location>
</feature>
<organism evidence="6 7">
    <name type="scientific">Streptomyces xanthii</name>
    <dbReference type="NCBI Taxonomy" id="2768069"/>
    <lineage>
        <taxon>Bacteria</taxon>
        <taxon>Bacillati</taxon>
        <taxon>Actinomycetota</taxon>
        <taxon>Actinomycetes</taxon>
        <taxon>Kitasatosporales</taxon>
        <taxon>Streptomycetaceae</taxon>
        <taxon>Streptomyces</taxon>
    </lineage>
</organism>
<feature type="domain" description="Aldehyde dehydrogenase" evidence="5">
    <location>
        <begin position="25"/>
        <end position="487"/>
    </location>
</feature>
<dbReference type="EMBL" id="CP061281">
    <property type="protein sequence ID" value="QNS05360.1"/>
    <property type="molecule type" value="Genomic_DNA"/>
</dbReference>
<reference evidence="6 7" key="1">
    <citation type="submission" date="2020-09" db="EMBL/GenBank/DDBJ databases">
        <title>A novel species.</title>
        <authorList>
            <person name="Gao J."/>
        </authorList>
    </citation>
    <scope>NUCLEOTIDE SEQUENCE [LARGE SCALE GENOMIC DNA]</scope>
    <source>
        <strain evidence="6 7">CRXT-Y-14</strain>
    </source>
</reference>
<evidence type="ECO:0000259" key="5">
    <source>
        <dbReference type="Pfam" id="PF00171"/>
    </source>
</evidence>